<dbReference type="Proteomes" id="UP000278807">
    <property type="component" value="Unassembled WGS sequence"/>
</dbReference>
<dbReference type="OrthoDB" id="6251307at2759"/>
<dbReference type="AlphaFoldDB" id="A0A0R3TZF9"/>
<organism evidence="3">
    <name type="scientific">Rodentolepis nana</name>
    <name type="common">Dwarf tapeworm</name>
    <name type="synonym">Hymenolepis nana</name>
    <dbReference type="NCBI Taxonomy" id="102285"/>
    <lineage>
        <taxon>Eukaryota</taxon>
        <taxon>Metazoa</taxon>
        <taxon>Spiralia</taxon>
        <taxon>Lophotrochozoa</taxon>
        <taxon>Platyhelminthes</taxon>
        <taxon>Cestoda</taxon>
        <taxon>Eucestoda</taxon>
        <taxon>Cyclophyllidea</taxon>
        <taxon>Hymenolepididae</taxon>
        <taxon>Rodentolepis</taxon>
    </lineage>
</organism>
<evidence type="ECO:0000313" key="1">
    <source>
        <dbReference type="EMBL" id="VDO15305.1"/>
    </source>
</evidence>
<protein>
    <submittedName>
        <fullName evidence="3">Galectin</fullName>
    </submittedName>
</protein>
<sequence length="114" mass="12621">MDNYPYEEGNSGEPCFSYEIPGGLLPKDVIEITGHFLGDKITIEVLSEKQAGNNESTAMPLQLTLTDRGKWSVIAYTEKVTRQMITGNAPATDEFQIRIVAFETAFEVSSIICK</sequence>
<keyword evidence="2" id="KW-1185">Reference proteome</keyword>
<dbReference type="WBParaSite" id="HNAJ_0001325801-mRNA-1">
    <property type="protein sequence ID" value="HNAJ_0001325801-mRNA-1"/>
    <property type="gene ID" value="HNAJ_0001325801"/>
</dbReference>
<dbReference type="EMBL" id="UZAE01015135">
    <property type="protein sequence ID" value="VDO15305.1"/>
    <property type="molecule type" value="Genomic_DNA"/>
</dbReference>
<reference evidence="1 2" key="2">
    <citation type="submission" date="2018-11" db="EMBL/GenBank/DDBJ databases">
        <authorList>
            <consortium name="Pathogen Informatics"/>
        </authorList>
    </citation>
    <scope>NUCLEOTIDE SEQUENCE [LARGE SCALE GENOMIC DNA]</scope>
</reference>
<evidence type="ECO:0000313" key="2">
    <source>
        <dbReference type="Proteomes" id="UP000278807"/>
    </source>
</evidence>
<gene>
    <name evidence="1" type="ORF">HNAJ_LOCUS13232</name>
</gene>
<evidence type="ECO:0000313" key="3">
    <source>
        <dbReference type="WBParaSite" id="HNAJ_0001325801-mRNA-1"/>
    </source>
</evidence>
<reference evidence="3" key="1">
    <citation type="submission" date="2017-02" db="UniProtKB">
        <authorList>
            <consortium name="WormBaseParasite"/>
        </authorList>
    </citation>
    <scope>IDENTIFICATION</scope>
</reference>
<name>A0A0R3TZF9_RODNA</name>
<accession>A0A0R3TZF9</accession>
<proteinExistence type="predicted"/>